<feature type="transmembrane region" description="Helical" evidence="6">
    <location>
        <begin position="396"/>
        <end position="418"/>
    </location>
</feature>
<feature type="transmembrane region" description="Helical" evidence="6">
    <location>
        <begin position="364"/>
        <end position="384"/>
    </location>
</feature>
<dbReference type="InterPro" id="IPR020846">
    <property type="entry name" value="MFS_dom"/>
</dbReference>
<feature type="transmembrane region" description="Helical" evidence="6">
    <location>
        <begin position="130"/>
        <end position="151"/>
    </location>
</feature>
<feature type="transmembrane region" description="Helical" evidence="6">
    <location>
        <begin position="257"/>
        <end position="276"/>
    </location>
</feature>
<feature type="domain" description="Major facilitator superfamily (MFS) profile" evidence="7">
    <location>
        <begin position="39"/>
        <end position="491"/>
    </location>
</feature>
<dbReference type="CDD" id="cd17321">
    <property type="entry name" value="MFS_MMR_MDR_like"/>
    <property type="match status" value="1"/>
</dbReference>
<gene>
    <name evidence="8" type="ORF">FGF04_25465</name>
</gene>
<keyword evidence="2 6" id="KW-0812">Transmembrane</keyword>
<feature type="transmembrane region" description="Helical" evidence="6">
    <location>
        <begin position="439"/>
        <end position="456"/>
    </location>
</feature>
<dbReference type="Proteomes" id="UP000324965">
    <property type="component" value="Unassembled WGS sequence"/>
</dbReference>
<keyword evidence="5" id="KW-0046">Antibiotic resistance</keyword>
<feature type="transmembrane region" description="Helical" evidence="6">
    <location>
        <begin position="303"/>
        <end position="323"/>
    </location>
</feature>
<dbReference type="Gene3D" id="1.20.1250.20">
    <property type="entry name" value="MFS general substrate transporter like domains"/>
    <property type="match status" value="1"/>
</dbReference>
<proteinExistence type="predicted"/>
<dbReference type="OrthoDB" id="783189at2"/>
<evidence type="ECO:0000256" key="1">
    <source>
        <dbReference type="ARBA" id="ARBA00004651"/>
    </source>
</evidence>
<dbReference type="Gene3D" id="1.20.1720.10">
    <property type="entry name" value="Multidrug resistance protein D"/>
    <property type="match status" value="1"/>
</dbReference>
<dbReference type="PANTHER" id="PTHR42718:SF39">
    <property type="entry name" value="ACTINORHODIN TRANSPORTER-RELATED"/>
    <property type="match status" value="1"/>
</dbReference>
<feature type="transmembrane region" description="Helical" evidence="6">
    <location>
        <begin position="228"/>
        <end position="245"/>
    </location>
</feature>
<protein>
    <submittedName>
        <fullName evidence="8">MFS transporter</fullName>
    </submittedName>
</protein>
<reference evidence="8 9" key="1">
    <citation type="submission" date="2019-05" db="EMBL/GenBank/DDBJ databases">
        <authorList>
            <person name="Hariharan J."/>
            <person name="Choudoir M.J."/>
            <person name="Diebold P."/>
            <person name="Panke-Buisse K."/>
            <person name="Buckley D.H."/>
        </authorList>
    </citation>
    <scope>NUCLEOTIDE SEQUENCE [LARGE SCALE GENOMIC DNA]</scope>
    <source>
        <strain evidence="8 9">SUN51</strain>
    </source>
</reference>
<feature type="transmembrane region" description="Helical" evidence="6">
    <location>
        <begin position="105"/>
        <end position="124"/>
    </location>
</feature>
<feature type="transmembrane region" description="Helical" evidence="6">
    <location>
        <begin position="194"/>
        <end position="216"/>
    </location>
</feature>
<dbReference type="SUPFAM" id="SSF103473">
    <property type="entry name" value="MFS general substrate transporter"/>
    <property type="match status" value="1"/>
</dbReference>
<dbReference type="GO" id="GO:0046677">
    <property type="term" value="P:response to antibiotic"/>
    <property type="evidence" value="ECO:0007669"/>
    <property type="project" value="UniProtKB-KW"/>
</dbReference>
<evidence type="ECO:0000259" key="7">
    <source>
        <dbReference type="PROSITE" id="PS50850"/>
    </source>
</evidence>
<accession>A0A5B0ASQ4</accession>
<evidence type="ECO:0000256" key="3">
    <source>
        <dbReference type="ARBA" id="ARBA00022989"/>
    </source>
</evidence>
<comment type="caution">
    <text evidence="8">The sequence shown here is derived from an EMBL/GenBank/DDBJ whole genome shotgun (WGS) entry which is preliminary data.</text>
</comment>
<evidence type="ECO:0000313" key="9">
    <source>
        <dbReference type="Proteomes" id="UP000324965"/>
    </source>
</evidence>
<dbReference type="InterPro" id="IPR011701">
    <property type="entry name" value="MFS"/>
</dbReference>
<dbReference type="GO" id="GO:0005886">
    <property type="term" value="C:plasma membrane"/>
    <property type="evidence" value="ECO:0007669"/>
    <property type="project" value="UniProtKB-SubCell"/>
</dbReference>
<keyword evidence="3 6" id="KW-1133">Transmembrane helix</keyword>
<evidence type="ECO:0000313" key="8">
    <source>
        <dbReference type="EMBL" id="KAA0932151.1"/>
    </source>
</evidence>
<name>A0A5B0ASQ4_9ACTN</name>
<dbReference type="GO" id="GO:0022857">
    <property type="term" value="F:transmembrane transporter activity"/>
    <property type="evidence" value="ECO:0007669"/>
    <property type="project" value="InterPro"/>
</dbReference>
<evidence type="ECO:0000256" key="5">
    <source>
        <dbReference type="ARBA" id="ARBA00023251"/>
    </source>
</evidence>
<dbReference type="AlphaFoldDB" id="A0A5B0ASQ4"/>
<evidence type="ECO:0000256" key="2">
    <source>
        <dbReference type="ARBA" id="ARBA00022692"/>
    </source>
</evidence>
<organism evidence="8 9">
    <name type="scientific">Streptomyces apricus</name>
    <dbReference type="NCBI Taxonomy" id="1828112"/>
    <lineage>
        <taxon>Bacteria</taxon>
        <taxon>Bacillati</taxon>
        <taxon>Actinomycetota</taxon>
        <taxon>Actinomycetes</taxon>
        <taxon>Kitasatosporales</taxon>
        <taxon>Streptomycetaceae</taxon>
        <taxon>Streptomyces</taxon>
    </lineage>
</organism>
<feature type="transmembrane region" description="Helical" evidence="6">
    <location>
        <begin position="335"/>
        <end position="352"/>
    </location>
</feature>
<dbReference type="InterPro" id="IPR036259">
    <property type="entry name" value="MFS_trans_sf"/>
</dbReference>
<dbReference type="Pfam" id="PF07690">
    <property type="entry name" value="MFS_1"/>
    <property type="match status" value="1"/>
</dbReference>
<keyword evidence="4 6" id="KW-0472">Membrane</keyword>
<feature type="transmembrane region" description="Helical" evidence="6">
    <location>
        <begin position="462"/>
        <end position="484"/>
    </location>
</feature>
<feature type="transmembrane region" description="Helical" evidence="6">
    <location>
        <begin position="163"/>
        <end position="188"/>
    </location>
</feature>
<feature type="transmembrane region" description="Helical" evidence="6">
    <location>
        <begin position="34"/>
        <end position="61"/>
    </location>
</feature>
<comment type="subcellular location">
    <subcellularLocation>
        <location evidence="1">Cell membrane</location>
        <topology evidence="1">Multi-pass membrane protein</topology>
    </subcellularLocation>
</comment>
<dbReference type="PROSITE" id="PS50850">
    <property type="entry name" value="MFS"/>
    <property type="match status" value="1"/>
</dbReference>
<evidence type="ECO:0000256" key="6">
    <source>
        <dbReference type="SAM" id="Phobius"/>
    </source>
</evidence>
<evidence type="ECO:0000256" key="4">
    <source>
        <dbReference type="ARBA" id="ARBA00023136"/>
    </source>
</evidence>
<dbReference type="PANTHER" id="PTHR42718">
    <property type="entry name" value="MAJOR FACILITATOR SUPERFAMILY MULTIDRUG TRANSPORTER MFSC"/>
    <property type="match status" value="1"/>
</dbReference>
<dbReference type="EMBL" id="VDFC01000046">
    <property type="protein sequence ID" value="KAA0932151.1"/>
    <property type="molecule type" value="Genomic_DNA"/>
</dbReference>
<sequence>MRRLWYPAGNGRTLGCVTETLAPRSTRSMAGPPVLGTLGLFTVLLGAALPLIDFFIVNVALPTIGHDLAAGDAVLELVVAGYGVAYAVLLVLGGRLGDLFGRRRLFLGGMAAFGLTSLVCGLAPTAWTLVAARVAQGAASAAMLPQVLATIQSATAGPRRARAMGLYGATAGLSMVAGQILGGVLVAADVAGTGWRAVFLVNVPVVLLGLFLAARAVPETRSQDPQPVDVPGTVLLAVALVSLLAPLTEGRAAGWPLWTWLSLALFPLVVTAFYLVERRAERRGRTPLVPPGLFADLPLRRGLVMVVPFSVGFSGFMFVIAVALQEGVGLSPVRAGLALTPMAVSFFAASLLGPRLVTRWGTRVVTAGGLLQAVGVGALILAVWGSWPHVGGLELWPGLIVAGAGQALQLPVLFRVILSEVPAARAGVGSGVMITVQQSALALGVATLGTLFLTLVPDRGMGGALTTALLVQLAGVALTTALSLRLPREIA</sequence>
<keyword evidence="9" id="KW-1185">Reference proteome</keyword>
<feature type="transmembrane region" description="Helical" evidence="6">
    <location>
        <begin position="73"/>
        <end position="93"/>
    </location>
</feature>